<dbReference type="Gene3D" id="1.10.510.10">
    <property type="entry name" value="Transferase(Phosphotransferase) domain 1"/>
    <property type="match status" value="1"/>
</dbReference>
<evidence type="ECO:0000256" key="5">
    <source>
        <dbReference type="ARBA" id="ARBA00022840"/>
    </source>
</evidence>
<gene>
    <name evidence="10" type="ORF">KFE25_003000</name>
</gene>
<dbReference type="OrthoDB" id="40902at2759"/>
<dbReference type="PROSITE" id="PS00107">
    <property type="entry name" value="PROTEIN_KINASE_ATP"/>
    <property type="match status" value="1"/>
</dbReference>
<dbReference type="SMART" id="SM00220">
    <property type="entry name" value="S_TKc"/>
    <property type="match status" value="1"/>
</dbReference>
<feature type="transmembrane region" description="Helical" evidence="8">
    <location>
        <begin position="38"/>
        <end position="56"/>
    </location>
</feature>
<organism evidence="10 11">
    <name type="scientific">Diacronema lutheri</name>
    <name type="common">Unicellular marine alga</name>
    <name type="synonym">Monochrysis lutheri</name>
    <dbReference type="NCBI Taxonomy" id="2081491"/>
    <lineage>
        <taxon>Eukaryota</taxon>
        <taxon>Haptista</taxon>
        <taxon>Haptophyta</taxon>
        <taxon>Pavlovophyceae</taxon>
        <taxon>Pavlovales</taxon>
        <taxon>Pavlovaceae</taxon>
        <taxon>Diacronema</taxon>
    </lineage>
</organism>
<keyword evidence="8" id="KW-0472">Membrane</keyword>
<comment type="caution">
    <text evidence="10">The sequence shown here is derived from an EMBL/GenBank/DDBJ whole genome shotgun (WGS) entry which is preliminary data.</text>
</comment>
<evidence type="ECO:0000256" key="3">
    <source>
        <dbReference type="ARBA" id="ARBA00022741"/>
    </source>
</evidence>
<keyword evidence="8" id="KW-0812">Transmembrane</keyword>
<dbReference type="GO" id="GO:0004674">
    <property type="term" value="F:protein serine/threonine kinase activity"/>
    <property type="evidence" value="ECO:0007669"/>
    <property type="project" value="UniProtKB-KW"/>
</dbReference>
<feature type="compositionally biased region" description="Low complexity" evidence="7">
    <location>
        <begin position="280"/>
        <end position="318"/>
    </location>
</feature>
<feature type="region of interest" description="Disordered" evidence="7">
    <location>
        <begin position="696"/>
        <end position="799"/>
    </location>
</feature>
<feature type="compositionally biased region" description="Basic and acidic residues" evidence="7">
    <location>
        <begin position="753"/>
        <end position="772"/>
    </location>
</feature>
<feature type="transmembrane region" description="Helical" evidence="8">
    <location>
        <begin position="86"/>
        <end position="108"/>
    </location>
</feature>
<dbReference type="Proteomes" id="UP000751190">
    <property type="component" value="Unassembled WGS sequence"/>
</dbReference>
<feature type="region of interest" description="Disordered" evidence="7">
    <location>
        <begin position="280"/>
        <end position="355"/>
    </location>
</feature>
<keyword evidence="2" id="KW-0808">Transferase</keyword>
<dbReference type="PANTHER" id="PTHR24347">
    <property type="entry name" value="SERINE/THREONINE-PROTEIN KINASE"/>
    <property type="match status" value="1"/>
</dbReference>
<dbReference type="AlphaFoldDB" id="A0A8J5XEV2"/>
<evidence type="ECO:0000256" key="6">
    <source>
        <dbReference type="PROSITE-ProRule" id="PRU10141"/>
    </source>
</evidence>
<feature type="transmembrane region" description="Helical" evidence="8">
    <location>
        <begin position="166"/>
        <end position="184"/>
    </location>
</feature>
<keyword evidence="4" id="KW-0418">Kinase</keyword>
<evidence type="ECO:0000313" key="11">
    <source>
        <dbReference type="Proteomes" id="UP000751190"/>
    </source>
</evidence>
<feature type="transmembrane region" description="Helical" evidence="8">
    <location>
        <begin position="205"/>
        <end position="227"/>
    </location>
</feature>
<name>A0A8J5XEV2_DIALT</name>
<dbReference type="SUPFAM" id="SSF56112">
    <property type="entry name" value="Protein kinase-like (PK-like)"/>
    <property type="match status" value="1"/>
</dbReference>
<keyword evidence="11" id="KW-1185">Reference proteome</keyword>
<evidence type="ECO:0000259" key="9">
    <source>
        <dbReference type="PROSITE" id="PS50011"/>
    </source>
</evidence>
<evidence type="ECO:0000256" key="7">
    <source>
        <dbReference type="SAM" id="MobiDB-lite"/>
    </source>
</evidence>
<proteinExistence type="predicted"/>
<protein>
    <recommendedName>
        <fullName evidence="9">Protein kinase domain-containing protein</fullName>
    </recommendedName>
</protein>
<keyword evidence="8" id="KW-1133">Transmembrane helix</keyword>
<dbReference type="GO" id="GO:0005524">
    <property type="term" value="F:ATP binding"/>
    <property type="evidence" value="ECO:0007669"/>
    <property type="project" value="UniProtKB-UniRule"/>
</dbReference>
<dbReference type="PROSITE" id="PS00108">
    <property type="entry name" value="PROTEIN_KINASE_ST"/>
    <property type="match status" value="1"/>
</dbReference>
<evidence type="ECO:0000256" key="2">
    <source>
        <dbReference type="ARBA" id="ARBA00022679"/>
    </source>
</evidence>
<accession>A0A8J5XEV2</accession>
<keyword evidence="3 6" id="KW-0547">Nucleotide-binding</keyword>
<evidence type="ECO:0000256" key="8">
    <source>
        <dbReference type="SAM" id="Phobius"/>
    </source>
</evidence>
<feature type="binding site" evidence="6">
    <location>
        <position position="416"/>
    </location>
    <ligand>
        <name>ATP</name>
        <dbReference type="ChEBI" id="CHEBI:30616"/>
    </ligand>
</feature>
<dbReference type="CDD" id="cd05117">
    <property type="entry name" value="STKc_CAMK"/>
    <property type="match status" value="1"/>
</dbReference>
<evidence type="ECO:0000313" key="10">
    <source>
        <dbReference type="EMBL" id="KAG8465693.1"/>
    </source>
</evidence>
<feature type="transmembrane region" description="Helical" evidence="8">
    <location>
        <begin position="120"/>
        <end position="146"/>
    </location>
</feature>
<dbReference type="EMBL" id="JAGTXO010000010">
    <property type="protein sequence ID" value="KAG8465693.1"/>
    <property type="molecule type" value="Genomic_DNA"/>
</dbReference>
<dbReference type="Pfam" id="PF00069">
    <property type="entry name" value="Pkinase"/>
    <property type="match status" value="1"/>
</dbReference>
<feature type="domain" description="Protein kinase" evidence="9">
    <location>
        <begin position="387"/>
        <end position="643"/>
    </location>
</feature>
<keyword evidence="1" id="KW-0723">Serine/threonine-protein kinase</keyword>
<dbReference type="InterPro" id="IPR011009">
    <property type="entry name" value="Kinase-like_dom_sf"/>
</dbReference>
<evidence type="ECO:0000256" key="4">
    <source>
        <dbReference type="ARBA" id="ARBA00022777"/>
    </source>
</evidence>
<dbReference type="PROSITE" id="PS50011">
    <property type="entry name" value="PROTEIN_KINASE_DOM"/>
    <property type="match status" value="1"/>
</dbReference>
<dbReference type="FunFam" id="3.30.200.20:FF:000315">
    <property type="entry name" value="Calcium-dependent protein kinase 3"/>
    <property type="match status" value="1"/>
</dbReference>
<keyword evidence="5 6" id="KW-0067">ATP-binding</keyword>
<dbReference type="InterPro" id="IPR017441">
    <property type="entry name" value="Protein_kinase_ATP_BS"/>
</dbReference>
<dbReference type="InterPro" id="IPR008271">
    <property type="entry name" value="Ser/Thr_kinase_AS"/>
</dbReference>
<sequence>MPTHRQETISVAVQPSDLPTFALRAKLPLASCSGGLRVLVHASLPAYSICVVLLSLARPREDTIVLAIVHGPVLWLSAVAHELAKASAALALGVHVADIVVWPLGGLTHVGSTADSRRDIAIACAGPLSHVPIILALFTTIVTRGYDGAAAANAQPIVSRAVHGAMWLNVGLAVLHCVMPAFPFDAARIAVDVQLISGVSAPRAAATLIMWAMPCFPALIVYGFFALSTRSEAALLACTAALWVVLQARTMFYCRQLHVLEHHPLFEHLPRRADAARAPAAALPAAQPAGEPAALHAADAAGGARADAAHSASQDALQRTPNAAWTGAPFERDREPSPLAATSTRPRGADRDLAGGSASLSLAHLTLSVQDKPPEHAPGEAQLRAAYTLHEELGRGAYGRVLRATRRADGAEVAVKIITKGAKEKEDARIQVEVDILRRVRHPNLIQLYDVFDSPDSLYLVMQLCRGGELFDRIIARKKFSEEEARCTVASLLSAIDYLHAHGVVHRDLKPENLLLVGADSDEVVVTDFGLSKFNSDEDVTMSTICGSPSYIAPEVLAMQGYGKECDLWSVGVVTYILLCGYPPFHAADNLQLFQKIRLGQWAFHSPWWDAVSDGAKDLVRSLLVLNPAHRLTAPAALAHPWLHCTANAAPAGTDLVAELATHMQANLGFRRAVKSTRALVRIKLAVMRAFQSVGSADPSAHADADADGDETDDERVQPSAREGWPDGGARTDGGRKRPLHGSDGAVAATEESTVRTDGTRVSHDSLHRQGVDADASVGATVVEPGGEPRRARRRSAAS</sequence>
<dbReference type="FunFam" id="1.10.510.10:FF:000571">
    <property type="entry name" value="Maternal embryonic leucine zipper kinase"/>
    <property type="match status" value="1"/>
</dbReference>
<dbReference type="InterPro" id="IPR000719">
    <property type="entry name" value="Prot_kinase_dom"/>
</dbReference>
<reference evidence="10" key="1">
    <citation type="submission" date="2021-05" db="EMBL/GenBank/DDBJ databases">
        <title>The genome of the haptophyte Pavlova lutheri (Diacronema luteri, Pavlovales) - a model for lipid biosynthesis in eukaryotic algae.</title>
        <authorList>
            <person name="Hulatt C.J."/>
            <person name="Posewitz M.C."/>
        </authorList>
    </citation>
    <scope>NUCLEOTIDE SEQUENCE</scope>
    <source>
        <strain evidence="10">NIVA-4/92</strain>
    </source>
</reference>
<evidence type="ECO:0000256" key="1">
    <source>
        <dbReference type="ARBA" id="ARBA00022527"/>
    </source>
</evidence>
<feature type="transmembrane region" description="Helical" evidence="8">
    <location>
        <begin position="63"/>
        <end position="80"/>
    </location>
</feature>